<accession>A0ABU0Q964</accession>
<name>A0ABU0Q964_STRAH</name>
<proteinExistence type="predicted"/>
<evidence type="ECO:0000313" key="2">
    <source>
        <dbReference type="Proteomes" id="UP001243364"/>
    </source>
</evidence>
<sequence length="132" mass="13815">MTIEWRYTEEQDVGVLAVAGYLGPDAVHRFSGAVGWVLARGDGPVILDLADLRAWSIEGRCAVAEAARRLAAHGRSLELSAIPAGAPFVADRHCPDVPVHPDLSAARAAYATRRPATADRSGVVATAGPPGH</sequence>
<dbReference type="InterPro" id="IPR036513">
    <property type="entry name" value="STAS_dom_sf"/>
</dbReference>
<protein>
    <recommendedName>
        <fullName evidence="3">STAS domain-containing protein</fullName>
    </recommendedName>
</protein>
<evidence type="ECO:0000313" key="1">
    <source>
        <dbReference type="EMBL" id="MDQ0687200.1"/>
    </source>
</evidence>
<keyword evidence="2" id="KW-1185">Reference proteome</keyword>
<dbReference type="Proteomes" id="UP001243364">
    <property type="component" value="Unassembled WGS sequence"/>
</dbReference>
<dbReference type="EMBL" id="JAUSYA010000001">
    <property type="protein sequence ID" value="MDQ0687200.1"/>
    <property type="molecule type" value="Genomic_DNA"/>
</dbReference>
<organism evidence="1 2">
    <name type="scientific">Streptomyces achromogenes</name>
    <dbReference type="NCBI Taxonomy" id="67255"/>
    <lineage>
        <taxon>Bacteria</taxon>
        <taxon>Bacillati</taxon>
        <taxon>Actinomycetota</taxon>
        <taxon>Actinomycetes</taxon>
        <taxon>Kitasatosporales</taxon>
        <taxon>Streptomycetaceae</taxon>
        <taxon>Streptomyces</taxon>
    </lineage>
</organism>
<reference evidence="1 2" key="1">
    <citation type="submission" date="2023-07" db="EMBL/GenBank/DDBJ databases">
        <title>Comparative genomics of wheat-associated soil bacteria to identify genetic determinants of phenazine resistance.</title>
        <authorList>
            <person name="Mouncey N."/>
        </authorList>
    </citation>
    <scope>NUCLEOTIDE SEQUENCE [LARGE SCALE GENOMIC DNA]</scope>
    <source>
        <strain evidence="1 2">W4I19-2</strain>
    </source>
</reference>
<dbReference type="Gene3D" id="3.30.750.24">
    <property type="entry name" value="STAS domain"/>
    <property type="match status" value="1"/>
</dbReference>
<evidence type="ECO:0008006" key="3">
    <source>
        <dbReference type="Google" id="ProtNLM"/>
    </source>
</evidence>
<comment type="caution">
    <text evidence="1">The sequence shown here is derived from an EMBL/GenBank/DDBJ whole genome shotgun (WGS) entry which is preliminary data.</text>
</comment>
<dbReference type="SUPFAM" id="SSF52091">
    <property type="entry name" value="SpoIIaa-like"/>
    <property type="match status" value="1"/>
</dbReference>
<dbReference type="RefSeq" id="WP_307047118.1">
    <property type="nucleotide sequence ID" value="NZ_JAUSYA010000001.1"/>
</dbReference>
<gene>
    <name evidence="1" type="ORF">QFZ56_006163</name>
</gene>